<dbReference type="AlphaFoldDB" id="A0ABD0ZWC3"/>
<evidence type="ECO:0000313" key="2">
    <source>
        <dbReference type="Proteomes" id="UP001558713"/>
    </source>
</evidence>
<accession>A0ABD0ZWC3</accession>
<name>A0ABD0ZWC3_CARAN</name>
<dbReference type="PANTHER" id="PTHR44137:SF58">
    <property type="entry name" value="J DOMAIN-CONTAINING PROTEIN"/>
    <property type="match status" value="1"/>
</dbReference>
<protein>
    <submittedName>
        <fullName evidence="1">Uncharacterized protein</fullName>
    </submittedName>
</protein>
<gene>
    <name evidence="1" type="ORF">V5N11_012544</name>
</gene>
<proteinExistence type="predicted"/>
<dbReference type="Proteomes" id="UP001558713">
    <property type="component" value="Unassembled WGS sequence"/>
</dbReference>
<organism evidence="1 2">
    <name type="scientific">Cardamine amara subsp. amara</name>
    <dbReference type="NCBI Taxonomy" id="228776"/>
    <lineage>
        <taxon>Eukaryota</taxon>
        <taxon>Viridiplantae</taxon>
        <taxon>Streptophyta</taxon>
        <taxon>Embryophyta</taxon>
        <taxon>Tracheophyta</taxon>
        <taxon>Spermatophyta</taxon>
        <taxon>Magnoliopsida</taxon>
        <taxon>eudicotyledons</taxon>
        <taxon>Gunneridae</taxon>
        <taxon>Pentapetalae</taxon>
        <taxon>rosids</taxon>
        <taxon>malvids</taxon>
        <taxon>Brassicales</taxon>
        <taxon>Brassicaceae</taxon>
        <taxon>Cardamineae</taxon>
        <taxon>Cardamine</taxon>
    </lineage>
</organism>
<comment type="caution">
    <text evidence="1">The sequence shown here is derived from an EMBL/GenBank/DDBJ whole genome shotgun (WGS) entry which is preliminary data.</text>
</comment>
<dbReference type="PANTHER" id="PTHR44137">
    <property type="entry name" value="BNAC03G44070D PROTEIN"/>
    <property type="match status" value="1"/>
</dbReference>
<dbReference type="EMBL" id="JBANAX010000789">
    <property type="protein sequence ID" value="KAL1193305.1"/>
    <property type="molecule type" value="Genomic_DNA"/>
</dbReference>
<evidence type="ECO:0000313" key="1">
    <source>
        <dbReference type="EMBL" id="KAL1193305.1"/>
    </source>
</evidence>
<sequence length="67" mass="7594">MKYDNVMEYNKDGATRAREIAKSKFLANDITGAKKFAMKAQFLYPDLKGIAQMVCTFEVLVLLGEKE</sequence>
<keyword evidence="2" id="KW-1185">Reference proteome</keyword>
<reference evidence="1 2" key="1">
    <citation type="submission" date="2024-04" db="EMBL/GenBank/DDBJ databases">
        <title>Genome assembly C_amara_ONT_v2.</title>
        <authorList>
            <person name="Yant L."/>
            <person name="Moore C."/>
            <person name="Slenker M."/>
        </authorList>
    </citation>
    <scope>NUCLEOTIDE SEQUENCE [LARGE SCALE GENOMIC DNA]</scope>
    <source>
        <tissue evidence="1">Leaf</tissue>
    </source>
</reference>